<evidence type="ECO:0000313" key="8">
    <source>
        <dbReference type="Proteomes" id="UP001220022"/>
    </source>
</evidence>
<gene>
    <name evidence="7" type="primary">hemF</name>
    <name evidence="7" type="ORF">P2L57_09940</name>
</gene>
<evidence type="ECO:0000313" key="7">
    <source>
        <dbReference type="EMBL" id="MDF2256034.1"/>
    </source>
</evidence>
<dbReference type="PRINTS" id="PR00073">
    <property type="entry name" value="COPRGNOXDASE"/>
</dbReference>
<organism evidence="7 8">
    <name type="scientific">Streptantibioticus ferralitis</name>
    <dbReference type="NCBI Taxonomy" id="236510"/>
    <lineage>
        <taxon>Bacteria</taxon>
        <taxon>Bacillati</taxon>
        <taxon>Actinomycetota</taxon>
        <taxon>Actinomycetes</taxon>
        <taxon>Kitasatosporales</taxon>
        <taxon>Streptomycetaceae</taxon>
        <taxon>Streptantibioticus</taxon>
    </lineage>
</organism>
<keyword evidence="6" id="KW-0627">Porphyrin biosynthesis</keyword>
<dbReference type="InterPro" id="IPR036406">
    <property type="entry name" value="Coprogen_oxidase_aer_sf"/>
</dbReference>
<comment type="pathway">
    <text evidence="1">Porphyrin-containing compound metabolism; protoporphyrin-IX biosynthesis; protoporphyrinogen-IX from coproporphyrinogen-III (O2 route): step 1/1.</text>
</comment>
<evidence type="ECO:0000256" key="5">
    <source>
        <dbReference type="ARBA" id="ARBA00023002"/>
    </source>
</evidence>
<dbReference type="EC" id="1.3.3.3" evidence="4"/>
<keyword evidence="5 7" id="KW-0560">Oxidoreductase</keyword>
<evidence type="ECO:0000256" key="6">
    <source>
        <dbReference type="ARBA" id="ARBA00023244"/>
    </source>
</evidence>
<dbReference type="GO" id="GO:0004109">
    <property type="term" value="F:coproporphyrinogen oxidase activity"/>
    <property type="evidence" value="ECO:0007669"/>
    <property type="project" value="UniProtKB-EC"/>
</dbReference>
<dbReference type="PANTHER" id="PTHR10755:SF0">
    <property type="entry name" value="OXYGEN-DEPENDENT COPROPORPHYRINOGEN-III OXIDASE, MITOCHONDRIAL"/>
    <property type="match status" value="1"/>
</dbReference>
<dbReference type="Pfam" id="PF01218">
    <property type="entry name" value="Coprogen_oxidas"/>
    <property type="match status" value="1"/>
</dbReference>
<evidence type="ECO:0000256" key="1">
    <source>
        <dbReference type="ARBA" id="ARBA00005168"/>
    </source>
</evidence>
<accession>A0ABT5YWV4</accession>
<comment type="caution">
    <text evidence="7">The sequence shown here is derived from an EMBL/GenBank/DDBJ whole genome shotgun (WGS) entry which is preliminary data.</text>
</comment>
<evidence type="ECO:0000256" key="2">
    <source>
        <dbReference type="ARBA" id="ARBA00010644"/>
    </source>
</evidence>
<dbReference type="PANTHER" id="PTHR10755">
    <property type="entry name" value="COPROPORPHYRINOGEN III OXIDASE, MITOCHONDRIAL"/>
    <property type="match status" value="1"/>
</dbReference>
<dbReference type="PIRSF" id="PIRSF000166">
    <property type="entry name" value="Coproporphyri_ox"/>
    <property type="match status" value="1"/>
</dbReference>
<proteinExistence type="inferred from homology"/>
<comment type="similarity">
    <text evidence="2">Belongs to the aerobic coproporphyrinogen-III oxidase family.</text>
</comment>
<dbReference type="SUPFAM" id="SSF102886">
    <property type="entry name" value="Coproporphyrinogen III oxidase"/>
    <property type="match status" value="1"/>
</dbReference>
<comment type="subunit">
    <text evidence="3">Homodimer.</text>
</comment>
<keyword evidence="8" id="KW-1185">Reference proteome</keyword>
<dbReference type="InterPro" id="IPR001260">
    <property type="entry name" value="Coprogen_oxidase_aer"/>
</dbReference>
<dbReference type="Gene3D" id="3.40.1500.10">
    <property type="entry name" value="Coproporphyrinogen III oxidase, aerobic"/>
    <property type="match status" value="1"/>
</dbReference>
<dbReference type="Proteomes" id="UP001220022">
    <property type="component" value="Unassembled WGS sequence"/>
</dbReference>
<dbReference type="RefSeq" id="WP_275811549.1">
    <property type="nucleotide sequence ID" value="NZ_BAAANM010000018.1"/>
</dbReference>
<sequence length="320" mass="36636">MRDHDKVLALLRAQQARLVAAFEECDGSERFQEHNWQRPAGGGGWARILEGGAVFERAGVNVSAVHGDRVPPSIARTEPGRELDRGFFATGLSMVVHPRNPWVPSFHANFRYFEVDDGQTWWFGGGADMTPSYGFEEDARHLHQTLKDCCDRFEPGFYGPAKQECDRYFYLPHRRETRGVGGIFFDRLRPPGPHGWDRALRFVEDGLTSLVPGYLPIVLRRTQTEYGERERRWQLHRRSRYVEFNLVYDRGTQFGLQTGGNIDAILMSLPPLAGWTFRPQPEPGSAEDRLADYLRPRDWLAVEADTPDDRAATIPHEARR</sequence>
<reference evidence="7 8" key="1">
    <citation type="submission" date="2023-03" db="EMBL/GenBank/DDBJ databases">
        <title>Draft genome sequence of type strain Streptomyces ferralitis JCM 14344.</title>
        <authorList>
            <person name="Klaysubun C."/>
            <person name="Duangmal K."/>
        </authorList>
    </citation>
    <scope>NUCLEOTIDE SEQUENCE [LARGE SCALE GENOMIC DNA]</scope>
    <source>
        <strain evidence="7 8">JCM 14344</strain>
    </source>
</reference>
<evidence type="ECO:0000256" key="4">
    <source>
        <dbReference type="ARBA" id="ARBA00012869"/>
    </source>
</evidence>
<evidence type="ECO:0000256" key="3">
    <source>
        <dbReference type="ARBA" id="ARBA00011738"/>
    </source>
</evidence>
<name>A0ABT5YWV4_9ACTN</name>
<dbReference type="EMBL" id="JARHTQ010000005">
    <property type="protein sequence ID" value="MDF2256034.1"/>
    <property type="molecule type" value="Genomic_DNA"/>
</dbReference>
<dbReference type="NCBIfam" id="NF003727">
    <property type="entry name" value="PRK05330.1"/>
    <property type="match status" value="1"/>
</dbReference>
<protein>
    <recommendedName>
        <fullName evidence="4">coproporphyrinogen oxidase</fullName>
        <ecNumber evidence="4">1.3.3.3</ecNumber>
    </recommendedName>
</protein>